<dbReference type="Pfam" id="PF00535">
    <property type="entry name" value="Glycos_transf_2"/>
    <property type="match status" value="1"/>
</dbReference>
<evidence type="ECO:0000256" key="3">
    <source>
        <dbReference type="ARBA" id="ARBA00022679"/>
    </source>
</evidence>
<evidence type="ECO:0000313" key="5">
    <source>
        <dbReference type="EMBL" id="MFD1031915.1"/>
    </source>
</evidence>
<sequence>MLKTNGLSLIIPIYNVADYIEECLQSVYESMGNLPNIQVILVDDGSQDESGMIAKKFADANSKFLYLAKENGGLSDARNYGLEHVRYDYVAFLDSDDSIQLPFFQKIFIELERRPDMVIFDWLDVEEGKLPQAVSGIDFQEVLWTVQPSAWNKVYKTSLFEEIKFPVGRVYEDVGTIYKLLYYTNDYAYINEPLYNYRKNRKGSILTFVSLSINDIYSALEDTYQFYSAKDALTDENRKGLCYQYVKLLWWSNMYRQLQFFKYNFFGFYLKMKETRQLIYNRFPEWKQNEYLNRNTTFFKSRLGDGYVNKLDRIGKTLLSTSHTILFLVSKNQKRIS</sequence>
<dbReference type="Gene3D" id="3.90.550.10">
    <property type="entry name" value="Spore Coat Polysaccharide Biosynthesis Protein SpsA, Chain A"/>
    <property type="match status" value="1"/>
</dbReference>
<evidence type="ECO:0000313" key="6">
    <source>
        <dbReference type="Proteomes" id="UP001597109"/>
    </source>
</evidence>
<name>A0ABW3LC41_9BACL</name>
<feature type="domain" description="Glycosyltransferase 2-like" evidence="4">
    <location>
        <begin position="8"/>
        <end position="129"/>
    </location>
</feature>
<reference evidence="6" key="1">
    <citation type="journal article" date="2019" name="Int. J. Syst. Evol. Microbiol.">
        <title>The Global Catalogue of Microorganisms (GCM) 10K type strain sequencing project: providing services to taxonomists for standard genome sequencing and annotation.</title>
        <authorList>
            <consortium name="The Broad Institute Genomics Platform"/>
            <consortium name="The Broad Institute Genome Sequencing Center for Infectious Disease"/>
            <person name="Wu L."/>
            <person name="Ma J."/>
        </authorList>
    </citation>
    <scope>NUCLEOTIDE SEQUENCE [LARGE SCALE GENOMIC DNA]</scope>
    <source>
        <strain evidence="6">CCUG 56756</strain>
    </source>
</reference>
<dbReference type="RefSeq" id="WP_144840808.1">
    <property type="nucleotide sequence ID" value="NZ_JBHTKI010000014.1"/>
</dbReference>
<gene>
    <name evidence="5" type="ORF">ACFQ1X_10785</name>
</gene>
<dbReference type="InterPro" id="IPR001173">
    <property type="entry name" value="Glyco_trans_2-like"/>
</dbReference>
<evidence type="ECO:0000256" key="1">
    <source>
        <dbReference type="ARBA" id="ARBA00006739"/>
    </source>
</evidence>
<dbReference type="Proteomes" id="UP001597109">
    <property type="component" value="Unassembled WGS sequence"/>
</dbReference>
<keyword evidence="2" id="KW-0328">Glycosyltransferase</keyword>
<dbReference type="EMBL" id="JBHTKI010000014">
    <property type="protein sequence ID" value="MFD1031915.1"/>
    <property type="molecule type" value="Genomic_DNA"/>
</dbReference>
<dbReference type="PANTHER" id="PTHR22916:SF51">
    <property type="entry name" value="GLYCOSYLTRANSFERASE EPSH-RELATED"/>
    <property type="match status" value="1"/>
</dbReference>
<protein>
    <submittedName>
        <fullName evidence="5">Glycosyltransferase family 2 protein</fullName>
    </submittedName>
</protein>
<dbReference type="CDD" id="cd00761">
    <property type="entry name" value="Glyco_tranf_GTA_type"/>
    <property type="match status" value="1"/>
</dbReference>
<dbReference type="InterPro" id="IPR029044">
    <property type="entry name" value="Nucleotide-diphossugar_trans"/>
</dbReference>
<keyword evidence="3" id="KW-0808">Transferase</keyword>
<evidence type="ECO:0000259" key="4">
    <source>
        <dbReference type="Pfam" id="PF00535"/>
    </source>
</evidence>
<comment type="caution">
    <text evidence="5">The sequence shown here is derived from an EMBL/GenBank/DDBJ whole genome shotgun (WGS) entry which is preliminary data.</text>
</comment>
<comment type="similarity">
    <text evidence="1">Belongs to the glycosyltransferase 2 family.</text>
</comment>
<organism evidence="5 6">
    <name type="scientific">Metaplanococcus flavidus</name>
    <dbReference type="NCBI Taxonomy" id="569883"/>
    <lineage>
        <taxon>Bacteria</taxon>
        <taxon>Bacillati</taxon>
        <taxon>Bacillota</taxon>
        <taxon>Bacilli</taxon>
        <taxon>Bacillales</taxon>
        <taxon>Caryophanaceae</taxon>
        <taxon>Metaplanococcus</taxon>
    </lineage>
</organism>
<keyword evidence="6" id="KW-1185">Reference proteome</keyword>
<dbReference type="PANTHER" id="PTHR22916">
    <property type="entry name" value="GLYCOSYLTRANSFERASE"/>
    <property type="match status" value="1"/>
</dbReference>
<evidence type="ECO:0000256" key="2">
    <source>
        <dbReference type="ARBA" id="ARBA00022676"/>
    </source>
</evidence>
<accession>A0ABW3LC41</accession>
<proteinExistence type="inferred from homology"/>
<dbReference type="SUPFAM" id="SSF53448">
    <property type="entry name" value="Nucleotide-diphospho-sugar transferases"/>
    <property type="match status" value="1"/>
</dbReference>